<keyword evidence="3" id="KW-1185">Reference proteome</keyword>
<proteinExistence type="predicted"/>
<gene>
    <name evidence="1" type="ORF">HUJ06_015400</name>
    <name evidence="2" type="ORF">HUJ06_015401</name>
</gene>
<sequence length="79" mass="8889">MAEEEDGRPVLTSHCSLLPKFLLSCSNEQRSPRNFSLLKHGSFSFSNFSINNFFVNESFPVSNGQKSAIFLSREEACLL</sequence>
<dbReference type="EMBL" id="DUZY01000005">
    <property type="protein sequence ID" value="DAD41077.1"/>
    <property type="molecule type" value="Genomic_DNA"/>
</dbReference>
<dbReference type="Proteomes" id="UP000607653">
    <property type="component" value="Unassembled WGS sequence"/>
</dbReference>
<dbReference type="AlphaFoldDB" id="A0A822ZHB8"/>
<protein>
    <submittedName>
        <fullName evidence="2">Uncharacterized protein</fullName>
    </submittedName>
</protein>
<evidence type="ECO:0000313" key="2">
    <source>
        <dbReference type="EMBL" id="DAD41078.1"/>
    </source>
</evidence>
<evidence type="ECO:0000313" key="1">
    <source>
        <dbReference type="EMBL" id="DAD41077.1"/>
    </source>
</evidence>
<name>A0A822ZHB8_NELNU</name>
<dbReference type="EMBL" id="DUZY01000005">
    <property type="protein sequence ID" value="DAD41078.1"/>
    <property type="molecule type" value="Genomic_DNA"/>
</dbReference>
<organism evidence="2 3">
    <name type="scientific">Nelumbo nucifera</name>
    <name type="common">Sacred lotus</name>
    <dbReference type="NCBI Taxonomy" id="4432"/>
    <lineage>
        <taxon>Eukaryota</taxon>
        <taxon>Viridiplantae</taxon>
        <taxon>Streptophyta</taxon>
        <taxon>Embryophyta</taxon>
        <taxon>Tracheophyta</taxon>
        <taxon>Spermatophyta</taxon>
        <taxon>Magnoliopsida</taxon>
        <taxon>Proteales</taxon>
        <taxon>Nelumbonaceae</taxon>
        <taxon>Nelumbo</taxon>
    </lineage>
</organism>
<reference evidence="2 3" key="1">
    <citation type="journal article" date="2020" name="Mol. Biol. Evol.">
        <title>Distinct Expression and Methylation Patterns for Genes with Different Fates following a Single Whole-Genome Duplication in Flowering Plants.</title>
        <authorList>
            <person name="Shi T."/>
            <person name="Rahmani R.S."/>
            <person name="Gugger P.F."/>
            <person name="Wang M."/>
            <person name="Li H."/>
            <person name="Zhang Y."/>
            <person name="Li Z."/>
            <person name="Wang Q."/>
            <person name="Van de Peer Y."/>
            <person name="Marchal K."/>
            <person name="Chen J."/>
        </authorList>
    </citation>
    <scope>NUCLEOTIDE SEQUENCE [LARGE SCALE GENOMIC DNA]</scope>
    <source>
        <tissue evidence="2">Leaf</tissue>
    </source>
</reference>
<evidence type="ECO:0000313" key="3">
    <source>
        <dbReference type="Proteomes" id="UP000607653"/>
    </source>
</evidence>
<accession>A0A822ZHB8</accession>
<comment type="caution">
    <text evidence="2">The sequence shown here is derived from an EMBL/GenBank/DDBJ whole genome shotgun (WGS) entry which is preliminary data.</text>
</comment>